<sequence>MQEIRFTLTNKLGLHARPASLLAQTSSKFKSTVTIEGKGKTVNTKSVILLMTLGFGEGTDCKIAVEGEDETECMEAIKNLVDNNFFEKE</sequence>
<proteinExistence type="predicted"/>
<protein>
    <recommendedName>
        <fullName evidence="3">Phosphocarrier protein HPr</fullName>
    </recommendedName>
</protein>
<evidence type="ECO:0000256" key="1">
    <source>
        <dbReference type="ARBA" id="ARBA00003681"/>
    </source>
</evidence>
<dbReference type="GO" id="GO:0005737">
    <property type="term" value="C:cytoplasm"/>
    <property type="evidence" value="ECO:0007669"/>
    <property type="project" value="UniProtKB-SubCell"/>
</dbReference>
<dbReference type="PANTHER" id="PTHR33705">
    <property type="entry name" value="PHOSPHOCARRIER PROTEIN HPR"/>
    <property type="match status" value="1"/>
</dbReference>
<name>A0A926HT28_9FIRM</name>
<evidence type="ECO:0000256" key="5">
    <source>
        <dbReference type="ARBA" id="ARBA00022683"/>
    </source>
</evidence>
<dbReference type="PROSITE" id="PS51350">
    <property type="entry name" value="PTS_HPR_DOM"/>
    <property type="match status" value="1"/>
</dbReference>
<evidence type="ECO:0000313" key="8">
    <source>
        <dbReference type="Proteomes" id="UP000620366"/>
    </source>
</evidence>
<comment type="function">
    <text evidence="1">General (non sugar-specific) component of the phosphoenolpyruvate-dependent sugar phosphotransferase system (sugar PTS). This major carbohydrate active-transport system catalyzes the phosphorylation of incoming sugar substrates concomitantly with their translocation across the cell membrane. The phosphoryl group from phosphoenolpyruvate (PEP) is transferred to the phosphoryl carrier protein HPr by enzyme I. Phospho-HPr then transfers it to the PTS EIIA domain.</text>
</comment>
<dbReference type="AlphaFoldDB" id="A0A926HT28"/>
<reference evidence="7" key="1">
    <citation type="submission" date="2020-08" db="EMBL/GenBank/DDBJ databases">
        <title>Genome public.</title>
        <authorList>
            <person name="Liu C."/>
            <person name="Sun Q."/>
        </authorList>
    </citation>
    <scope>NUCLEOTIDE SEQUENCE</scope>
    <source>
        <strain evidence="7">BX7</strain>
    </source>
</reference>
<evidence type="ECO:0000256" key="4">
    <source>
        <dbReference type="ARBA" id="ARBA00022490"/>
    </source>
</evidence>
<dbReference type="PROSITE" id="PS00369">
    <property type="entry name" value="PTS_HPR_HIS"/>
    <property type="match status" value="1"/>
</dbReference>
<dbReference type="InterPro" id="IPR035895">
    <property type="entry name" value="HPr-like_sf"/>
</dbReference>
<dbReference type="InterPro" id="IPR050399">
    <property type="entry name" value="HPr"/>
</dbReference>
<dbReference type="EMBL" id="JACRSP010000001">
    <property type="protein sequence ID" value="MBC8535429.1"/>
    <property type="molecule type" value="Genomic_DNA"/>
</dbReference>
<evidence type="ECO:0000259" key="6">
    <source>
        <dbReference type="PROSITE" id="PS51350"/>
    </source>
</evidence>
<gene>
    <name evidence="7" type="ORF">H8695_01795</name>
</gene>
<keyword evidence="8" id="KW-1185">Reference proteome</keyword>
<feature type="domain" description="HPr" evidence="6">
    <location>
        <begin position="1"/>
        <end position="89"/>
    </location>
</feature>
<evidence type="ECO:0000313" key="7">
    <source>
        <dbReference type="EMBL" id="MBC8535429.1"/>
    </source>
</evidence>
<dbReference type="InterPro" id="IPR001020">
    <property type="entry name" value="PTS_HPr_His_P_site"/>
</dbReference>
<dbReference type="PANTHER" id="PTHR33705:SF2">
    <property type="entry name" value="PHOSPHOCARRIER PROTEIN NPR"/>
    <property type="match status" value="1"/>
</dbReference>
<organism evidence="7 8">
    <name type="scientific">Feifania hominis</name>
    <dbReference type="NCBI Taxonomy" id="2763660"/>
    <lineage>
        <taxon>Bacteria</taxon>
        <taxon>Bacillati</taxon>
        <taxon>Bacillota</taxon>
        <taxon>Clostridia</taxon>
        <taxon>Eubacteriales</taxon>
        <taxon>Feifaniaceae</taxon>
        <taxon>Feifania</taxon>
    </lineage>
</organism>
<dbReference type="PRINTS" id="PR00107">
    <property type="entry name" value="PHOSPHOCPHPR"/>
</dbReference>
<keyword evidence="5" id="KW-0598">Phosphotransferase system</keyword>
<dbReference type="CDD" id="cd00367">
    <property type="entry name" value="PTS-HPr_like"/>
    <property type="match status" value="1"/>
</dbReference>
<accession>A0A926HT28</accession>
<evidence type="ECO:0000256" key="3">
    <source>
        <dbReference type="ARBA" id="ARBA00020422"/>
    </source>
</evidence>
<evidence type="ECO:0000256" key="2">
    <source>
        <dbReference type="ARBA" id="ARBA00004496"/>
    </source>
</evidence>
<dbReference type="InterPro" id="IPR000032">
    <property type="entry name" value="HPr-like"/>
</dbReference>
<dbReference type="NCBIfam" id="TIGR01003">
    <property type="entry name" value="PTS_HPr_family"/>
    <property type="match status" value="1"/>
</dbReference>
<keyword evidence="4" id="KW-0963">Cytoplasm</keyword>
<dbReference type="Pfam" id="PF00381">
    <property type="entry name" value="PTS-HPr"/>
    <property type="match status" value="1"/>
</dbReference>
<dbReference type="SUPFAM" id="SSF55594">
    <property type="entry name" value="HPr-like"/>
    <property type="match status" value="1"/>
</dbReference>
<dbReference type="Proteomes" id="UP000620366">
    <property type="component" value="Unassembled WGS sequence"/>
</dbReference>
<comment type="subcellular location">
    <subcellularLocation>
        <location evidence="2">Cytoplasm</location>
    </subcellularLocation>
</comment>
<dbReference type="GO" id="GO:0009401">
    <property type="term" value="P:phosphoenolpyruvate-dependent sugar phosphotransferase system"/>
    <property type="evidence" value="ECO:0007669"/>
    <property type="project" value="UniProtKB-KW"/>
</dbReference>
<dbReference type="RefSeq" id="WP_249299159.1">
    <property type="nucleotide sequence ID" value="NZ_JACRSP010000001.1"/>
</dbReference>
<dbReference type="Gene3D" id="3.30.1340.10">
    <property type="entry name" value="HPr-like"/>
    <property type="match status" value="1"/>
</dbReference>
<comment type="caution">
    <text evidence="7">The sequence shown here is derived from an EMBL/GenBank/DDBJ whole genome shotgun (WGS) entry which is preliminary data.</text>
</comment>